<reference evidence="14" key="1">
    <citation type="submission" date="2025-08" db="UniProtKB">
        <authorList>
            <consortium name="Ensembl"/>
        </authorList>
    </citation>
    <scope>IDENTIFICATION</scope>
</reference>
<feature type="signal peptide" evidence="10">
    <location>
        <begin position="1"/>
        <end position="17"/>
    </location>
</feature>
<dbReference type="SUPFAM" id="SSF48726">
    <property type="entry name" value="Immunoglobulin"/>
    <property type="match status" value="1"/>
</dbReference>
<keyword evidence="15" id="KW-1185">Reference proteome</keyword>
<evidence type="ECO:0000256" key="5">
    <source>
        <dbReference type="ARBA" id="ARBA00022989"/>
    </source>
</evidence>
<dbReference type="PROSITE" id="PS50261">
    <property type="entry name" value="G_PROTEIN_RECEP_F2_4"/>
    <property type="match status" value="1"/>
</dbReference>
<dbReference type="GeneTree" id="ENSGT00940000154603"/>
<dbReference type="Gene3D" id="1.20.1070.10">
    <property type="entry name" value="Rhodopsin 7-helix transmembrane proteins"/>
    <property type="match status" value="1"/>
</dbReference>
<dbReference type="GO" id="GO:0016020">
    <property type="term" value="C:membrane"/>
    <property type="evidence" value="ECO:0007669"/>
    <property type="project" value="UniProtKB-SubCell"/>
</dbReference>
<evidence type="ECO:0000256" key="3">
    <source>
        <dbReference type="ARBA" id="ARBA00022692"/>
    </source>
</evidence>
<reference evidence="14" key="2">
    <citation type="submission" date="2025-09" db="UniProtKB">
        <authorList>
            <consortium name="Ensembl"/>
        </authorList>
    </citation>
    <scope>IDENTIFICATION</scope>
</reference>
<evidence type="ECO:0000259" key="13">
    <source>
        <dbReference type="PROSITE" id="PS50835"/>
    </source>
</evidence>
<evidence type="ECO:0000256" key="2">
    <source>
        <dbReference type="ARBA" id="ARBA00007343"/>
    </source>
</evidence>
<evidence type="ECO:0000256" key="10">
    <source>
        <dbReference type="SAM" id="SignalP"/>
    </source>
</evidence>
<dbReference type="Ensembl" id="ENSCLMT00005016550.1">
    <property type="protein sequence ID" value="ENSCLMP00005015585.1"/>
    <property type="gene ID" value="ENSCLMG00005008106.1"/>
</dbReference>
<evidence type="ECO:0000256" key="7">
    <source>
        <dbReference type="ARBA" id="ARBA00023157"/>
    </source>
</evidence>
<dbReference type="PRINTS" id="PR00249">
    <property type="entry name" value="GPCRSECRETIN"/>
</dbReference>
<feature type="transmembrane region" description="Helical" evidence="9">
    <location>
        <begin position="1414"/>
        <end position="1437"/>
    </location>
</feature>
<dbReference type="Proteomes" id="UP000694565">
    <property type="component" value="Unplaced"/>
</dbReference>
<feature type="domain" description="Ig-like" evidence="13">
    <location>
        <begin position="645"/>
        <end position="741"/>
    </location>
</feature>
<keyword evidence="8" id="KW-0325">Glycoprotein</keyword>
<feature type="transmembrane region" description="Helical" evidence="9">
    <location>
        <begin position="1214"/>
        <end position="1235"/>
    </location>
</feature>
<dbReference type="PANTHER" id="PTHR45813:SF4">
    <property type="entry name" value="ADHESION G PROTEIN-COUPLED RECEPTOR F5"/>
    <property type="match status" value="1"/>
</dbReference>
<evidence type="ECO:0000256" key="4">
    <source>
        <dbReference type="ARBA" id="ARBA00022729"/>
    </source>
</evidence>
<dbReference type="InterPro" id="IPR051587">
    <property type="entry name" value="Adhesion_GPCR"/>
</dbReference>
<dbReference type="PANTHER" id="PTHR45813">
    <property type="entry name" value="IG-LIKE DOMAIN-CONTAINING PROTEIN"/>
    <property type="match status" value="1"/>
</dbReference>
<feature type="transmembrane region" description="Helical" evidence="9">
    <location>
        <begin position="1338"/>
        <end position="1363"/>
    </location>
</feature>
<comment type="similarity">
    <text evidence="2">Belongs to the G-protein coupled receptor 2 family. Adhesion G-protein coupled receptor (ADGR) subfamily.</text>
</comment>
<dbReference type="InterPro" id="IPR013783">
    <property type="entry name" value="Ig-like_fold"/>
</dbReference>
<dbReference type="GO" id="GO:0007189">
    <property type="term" value="P:adenylate cyclase-activating G protein-coupled receptor signaling pathway"/>
    <property type="evidence" value="ECO:0007669"/>
    <property type="project" value="TreeGrafter"/>
</dbReference>
<feature type="transmembrane region" description="Helical" evidence="9">
    <location>
        <begin position="1255"/>
        <end position="1280"/>
    </location>
</feature>
<evidence type="ECO:0000259" key="11">
    <source>
        <dbReference type="PROSITE" id="PS50221"/>
    </source>
</evidence>
<dbReference type="InterPro" id="IPR008078">
    <property type="entry name" value="GPCR_2_Ig-hepta-like_rcpt"/>
</dbReference>
<dbReference type="GO" id="GO:0007166">
    <property type="term" value="P:cell surface receptor signaling pathway"/>
    <property type="evidence" value="ECO:0007669"/>
    <property type="project" value="InterPro"/>
</dbReference>
<evidence type="ECO:0000256" key="8">
    <source>
        <dbReference type="ARBA" id="ARBA00023180"/>
    </source>
</evidence>
<dbReference type="InterPro" id="IPR057244">
    <property type="entry name" value="GAIN_B"/>
</dbReference>
<sequence>MQFSWKGIVLYRRCVLWFVFWPILDVDKESYRLVLACFSRIKKINLYISANFAGNGVYVNNKKLNGELSRPVHTHTQVKVQQYQILQSAGTKHRRECVVCFCLVCSPNGTNFQCRCEEQYAWSDTSCSTYGSCDLGDTCRCISSIPTNGEYCQPQTGDWKVLPILYEYQIFIEVKTTDADKLRNTLNNTPFPIQISTQLNISEANITTVCSQDDTGIQCLCEDDHLWPCDKCATYGKCDSNTTSTCGCITAVPKDGQYCQSVHHQTPPVVDEYVISIELNTTDVAVIELLRNIHYPINIIDNVQVSDLNISTVCSPRSGGYQCRCEDQYRWPCDQCVMYISCDNITEDTCGCINTIPPDGQYCQPPDQFSKLVCSCFCFQARIWCASLEKPFFNSCFWMEIKMAIVKTIPVAVGICSPRSGGYQCRCEDQYRWPCDQCVMYISCDNITEDTCGCINTIPPDGQYCQPPDQFSKLVCSFTYTRFKKSSGKTAGNTISIIIVSINILLYHVFCLADSTTTLTPSPTTNTTSRYLDITDRITNSWLTFVEILSVKYFHFKESTFHIEITNPDLNYLYQFNVLMSVELNKTYTKELNDSSSPAYKELESEINKVESQGFPESRNTFYTTTLTLGIANTNLPEAIESIAPVIGQVTALVKSETPISVPNLTYTGKPMSMMCTISDNLNVGTISSSCWTFNRKKINRSERITILTSGVTSTLTINKVILLDIGVYECFLTGQIISFSQNGDVQTNIKQAPIIRLQNKINVECKVGKKQSITCCVQLPYEIKWFRNSAELKSDITTNEEENCIKYDYMLNSCSESQPINFICKVDNPFYEKKTEMNIFREGKTAACNDDLYGAGREDDISTIRCEKGQEGFKTAHCVSVTWILLVDTCILTEINELFINSMDLDPANVEDFVAKLNMTVRKEQTEIVKSSATISAIVDIIGNIAAVNGEVSESVIKGVLETVDVIISDDSRESWTFLNQNDTNNSSSNLLSALEGLAGGLVGEVSFASKRILLNRTTFNNSFTADLNSTITIDLPNTNFINVFITTITFPTLNNVMPVRNTLDASLFNATSNETVIDNAINGAVVLVQINATIPNVTLSYNKLNKSLSEVPQCVFWNFSLFNNRGAWDDDGCRFVSDINNTVTCFCNHLTSFSILMSTDIPPPELREALDIITYVGVAISLASLVICLIIEGYVWKAVTRNITAFMRHVSIINTAVSLLIADICFIIGASLAKNPLENPGEDYEVPVGPCSTATFFMHFFYLALLFWMLVSGLLLFYRTVMVFSHMSRSTMLGIGFLLGYGCPLIIAVITVAVTAPGKEYIRKDNACWLNWFETHALLALVIPALIIVSINIIIVIVVLFKMLRRGVGDAAQRDERHTLLVILRCVVILTPLFGLTWSLGIGTMISSTNKGIHIAFAFFNSLQGFFILVFGTLFDSKVSLLQRNSLTWSEMHIFTTSGGISSYSGLNWINRLRRRRSK</sequence>
<evidence type="ECO:0000313" key="15">
    <source>
        <dbReference type="Proteomes" id="UP000694565"/>
    </source>
</evidence>
<evidence type="ECO:0000256" key="1">
    <source>
        <dbReference type="ARBA" id="ARBA00004141"/>
    </source>
</evidence>
<evidence type="ECO:0000256" key="9">
    <source>
        <dbReference type="SAM" id="Phobius"/>
    </source>
</evidence>
<dbReference type="Pfam" id="PF25387">
    <property type="entry name" value="ADGRF3_N"/>
    <property type="match status" value="4"/>
</dbReference>
<dbReference type="SMART" id="SM00303">
    <property type="entry name" value="GPS"/>
    <property type="match status" value="1"/>
</dbReference>
<protein>
    <recommendedName>
        <fullName evidence="16">Adhesion G protein-coupled receptor F5</fullName>
    </recommendedName>
</protein>
<keyword evidence="7" id="KW-1015">Disulfide bond</keyword>
<keyword evidence="6 9" id="KW-0472">Membrane</keyword>
<dbReference type="Pfam" id="PF00002">
    <property type="entry name" value="7tm_2"/>
    <property type="match status" value="1"/>
</dbReference>
<feature type="transmembrane region" description="Helical" evidence="9">
    <location>
        <begin position="1174"/>
        <end position="1193"/>
    </location>
</feature>
<evidence type="ECO:0000256" key="6">
    <source>
        <dbReference type="ARBA" id="ARBA00023136"/>
    </source>
</evidence>
<evidence type="ECO:0008006" key="16">
    <source>
        <dbReference type="Google" id="ProtNLM"/>
    </source>
</evidence>
<dbReference type="InterPro" id="IPR046338">
    <property type="entry name" value="GAIN_dom_sf"/>
</dbReference>
<dbReference type="InterPro" id="IPR000203">
    <property type="entry name" value="GPS"/>
</dbReference>
<dbReference type="InterPro" id="IPR036179">
    <property type="entry name" value="Ig-like_dom_sf"/>
</dbReference>
<dbReference type="InterPro" id="IPR000832">
    <property type="entry name" value="GPCR_2_secretin-like"/>
</dbReference>
<dbReference type="InterPro" id="IPR057400">
    <property type="entry name" value="ADGRF3/5_N"/>
</dbReference>
<dbReference type="InterPro" id="IPR017981">
    <property type="entry name" value="GPCR_2-like_7TM"/>
</dbReference>
<feature type="chain" id="PRO_5034918625" description="Adhesion G protein-coupled receptor F5" evidence="10">
    <location>
        <begin position="18"/>
        <end position="1481"/>
    </location>
</feature>
<accession>A0A8C2X9Z7</accession>
<feature type="transmembrane region" description="Helical" evidence="9">
    <location>
        <begin position="1292"/>
        <end position="1318"/>
    </location>
</feature>
<organism evidence="14 15">
    <name type="scientific">Cyclopterus lumpus</name>
    <name type="common">Lumpsucker</name>
    <dbReference type="NCBI Taxonomy" id="8103"/>
    <lineage>
        <taxon>Eukaryota</taxon>
        <taxon>Metazoa</taxon>
        <taxon>Chordata</taxon>
        <taxon>Craniata</taxon>
        <taxon>Vertebrata</taxon>
        <taxon>Euteleostomi</taxon>
        <taxon>Actinopterygii</taxon>
        <taxon>Neopterygii</taxon>
        <taxon>Teleostei</taxon>
        <taxon>Neoteleostei</taxon>
        <taxon>Acanthomorphata</taxon>
        <taxon>Eupercaria</taxon>
        <taxon>Perciformes</taxon>
        <taxon>Cottioidei</taxon>
        <taxon>Cottales</taxon>
        <taxon>Cyclopteridae</taxon>
        <taxon>Cyclopterus</taxon>
    </lineage>
</organism>
<feature type="transmembrane region" description="Helical" evidence="9">
    <location>
        <begin position="1384"/>
        <end position="1408"/>
    </location>
</feature>
<dbReference type="CDD" id="cd00096">
    <property type="entry name" value="Ig"/>
    <property type="match status" value="1"/>
</dbReference>
<keyword evidence="5 9" id="KW-1133">Transmembrane helix</keyword>
<dbReference type="InterPro" id="IPR007110">
    <property type="entry name" value="Ig-like_dom"/>
</dbReference>
<dbReference type="Gene3D" id="2.60.40.10">
    <property type="entry name" value="Immunoglobulins"/>
    <property type="match status" value="1"/>
</dbReference>
<dbReference type="PROSITE" id="PS50221">
    <property type="entry name" value="GAIN_B"/>
    <property type="match status" value="1"/>
</dbReference>
<comment type="subcellular location">
    <subcellularLocation>
        <location evidence="1">Membrane</location>
        <topology evidence="1">Multi-pass membrane protein</topology>
    </subcellularLocation>
</comment>
<dbReference type="PRINTS" id="PR01695">
    <property type="entry name" value="IGHEPTARCPTR"/>
</dbReference>
<dbReference type="Pfam" id="PF01825">
    <property type="entry name" value="GPS"/>
    <property type="match status" value="1"/>
</dbReference>
<dbReference type="FunFam" id="1.20.1070.10:FF:000058">
    <property type="entry name" value="Adhesion G protein-coupled receptor F5"/>
    <property type="match status" value="1"/>
</dbReference>
<proteinExistence type="inferred from homology"/>
<feature type="domain" description="GAIN-B" evidence="11">
    <location>
        <begin position="1005"/>
        <end position="1165"/>
    </location>
</feature>
<keyword evidence="4 10" id="KW-0732">Signal</keyword>
<dbReference type="GO" id="GO:0004930">
    <property type="term" value="F:G protein-coupled receptor activity"/>
    <property type="evidence" value="ECO:0007669"/>
    <property type="project" value="InterPro"/>
</dbReference>
<evidence type="ECO:0000259" key="12">
    <source>
        <dbReference type="PROSITE" id="PS50261"/>
    </source>
</evidence>
<keyword evidence="3 9" id="KW-0812">Transmembrane</keyword>
<feature type="domain" description="G-protein coupled receptors family 2 profile 2" evidence="12">
    <location>
        <begin position="1172"/>
        <end position="1438"/>
    </location>
</feature>
<name>A0A8C2X9Z7_CYCLU</name>
<evidence type="ECO:0000313" key="14">
    <source>
        <dbReference type="Ensembl" id="ENSCLMP00005015585.1"/>
    </source>
</evidence>
<dbReference type="PROSITE" id="PS50835">
    <property type="entry name" value="IG_LIKE"/>
    <property type="match status" value="1"/>
</dbReference>
<dbReference type="Gene3D" id="2.60.220.50">
    <property type="match status" value="1"/>
</dbReference>